<gene>
    <name evidence="1" type="ORF">KY290_008609</name>
</gene>
<evidence type="ECO:0000313" key="2">
    <source>
        <dbReference type="Proteomes" id="UP000826656"/>
    </source>
</evidence>
<evidence type="ECO:0000313" key="1">
    <source>
        <dbReference type="EMBL" id="KAH0777198.1"/>
    </source>
</evidence>
<sequence>MSSPLEIKGPRNTTSLSQSENFEDYEVSFKLCPLLNLEWHLTASGKSRKYILLGMKSSEIDFLHWHSHQSSISETEKSTVSKFSGTHFELHAFNSHDTQDTEDINIVEEFNPIPISTQVFDSCFT</sequence>
<dbReference type="EMBL" id="JAIVGD010000003">
    <property type="protein sequence ID" value="KAH0777198.1"/>
    <property type="molecule type" value="Genomic_DNA"/>
</dbReference>
<proteinExistence type="predicted"/>
<comment type="caution">
    <text evidence="1">The sequence shown here is derived from an EMBL/GenBank/DDBJ whole genome shotgun (WGS) entry which is preliminary data.</text>
</comment>
<name>A0ABQ7W901_SOLTU</name>
<dbReference type="Proteomes" id="UP000826656">
    <property type="component" value="Unassembled WGS sequence"/>
</dbReference>
<accession>A0ABQ7W901</accession>
<protein>
    <submittedName>
        <fullName evidence="1">Uncharacterized protein</fullName>
    </submittedName>
</protein>
<keyword evidence="2" id="KW-1185">Reference proteome</keyword>
<organism evidence="1 2">
    <name type="scientific">Solanum tuberosum</name>
    <name type="common">Potato</name>
    <dbReference type="NCBI Taxonomy" id="4113"/>
    <lineage>
        <taxon>Eukaryota</taxon>
        <taxon>Viridiplantae</taxon>
        <taxon>Streptophyta</taxon>
        <taxon>Embryophyta</taxon>
        <taxon>Tracheophyta</taxon>
        <taxon>Spermatophyta</taxon>
        <taxon>Magnoliopsida</taxon>
        <taxon>eudicotyledons</taxon>
        <taxon>Gunneridae</taxon>
        <taxon>Pentapetalae</taxon>
        <taxon>asterids</taxon>
        <taxon>lamiids</taxon>
        <taxon>Solanales</taxon>
        <taxon>Solanaceae</taxon>
        <taxon>Solanoideae</taxon>
        <taxon>Solaneae</taxon>
        <taxon>Solanum</taxon>
    </lineage>
</organism>
<reference evidence="1 2" key="1">
    <citation type="journal article" date="2021" name="bioRxiv">
        <title>Chromosome-scale and haplotype-resolved genome assembly of a tetraploid potato cultivar.</title>
        <authorList>
            <person name="Sun H."/>
            <person name="Jiao W.-B."/>
            <person name="Krause K."/>
            <person name="Campoy J.A."/>
            <person name="Goel M."/>
            <person name="Folz-Donahue K."/>
            <person name="Kukat C."/>
            <person name="Huettel B."/>
            <person name="Schneeberger K."/>
        </authorList>
    </citation>
    <scope>NUCLEOTIDE SEQUENCE [LARGE SCALE GENOMIC DNA]</scope>
    <source>
        <strain evidence="1">SolTubOtavaFocal</strain>
        <tissue evidence="1">Leaves</tissue>
    </source>
</reference>